<dbReference type="InterPro" id="IPR000253">
    <property type="entry name" value="FHA_dom"/>
</dbReference>
<name>A0ABT0D7J5_9HYPH</name>
<dbReference type="Pfam" id="PF00498">
    <property type="entry name" value="FHA"/>
    <property type="match status" value="1"/>
</dbReference>
<dbReference type="RefSeq" id="WP_247026395.1">
    <property type="nucleotide sequence ID" value="NZ_JALKCH010000002.1"/>
</dbReference>
<dbReference type="Proteomes" id="UP001203284">
    <property type="component" value="Unassembled WGS sequence"/>
</dbReference>
<feature type="region of interest" description="Disordered" evidence="1">
    <location>
        <begin position="166"/>
        <end position="240"/>
    </location>
</feature>
<dbReference type="CDD" id="cd00060">
    <property type="entry name" value="FHA"/>
    <property type="match status" value="1"/>
</dbReference>
<keyword evidence="4" id="KW-1185">Reference proteome</keyword>
<dbReference type="NCBIfam" id="TIGR03354">
    <property type="entry name" value="VI_FHA"/>
    <property type="match status" value="1"/>
</dbReference>
<sequence>MALTLRIDNETSLPDGGPLSIRVSGRRGIDIGRDPHLDWTLPDSSRYISGKHCEVRFQNGDYVLYDVSTNGTFVNGSDRRMQGPHTLRDGDRVLIGNYIILATVDAPASAAQMPAWPRPPSQDIWGGEGAAPPVERDEVAARVAKRSAEPDFLDWAVDVPPAGGGFVPGDSSFGAPRGGAGQPAEAPSRSFWVDSSTPTGAWALSTPRPVRPNPPDNTPASPLPEPPREAPAASDEASSNVIASDLASSNPGSRDLVSPNLAESDWLRPQPAQDAAFPSRKLPPATFQPPAGQETASAESIPEPTPAASPVAPPHPVTPPASPNDNTAHPSATEAALAALARGAGVSVDTFTRRGGEELMEEIGRTLHVVVQSMMQLLAARAGAKRSMRSAEHTMIGPLDNNPMKFQPTPDEALRVLFGPPTRSYLTGSAAFAQGFEDLANHQLRVFSAMQQALAMVVEDLDPAAIDVSVASDRGMGALLGGSRRARLWDQYTAVWRAKTERSDDGMVGLFMTYFAECYDRLGAMQREHGAEGERRREPSSRPTIPGGGR</sequence>
<evidence type="ECO:0000259" key="2">
    <source>
        <dbReference type="PROSITE" id="PS50006"/>
    </source>
</evidence>
<dbReference type="InterPro" id="IPR017735">
    <property type="entry name" value="T6SS_FHA"/>
</dbReference>
<proteinExistence type="predicted"/>
<dbReference type="InterPro" id="IPR008984">
    <property type="entry name" value="SMAD_FHA_dom_sf"/>
</dbReference>
<feature type="region of interest" description="Disordered" evidence="1">
    <location>
        <begin position="271"/>
        <end position="330"/>
    </location>
</feature>
<evidence type="ECO:0000313" key="4">
    <source>
        <dbReference type="Proteomes" id="UP001203284"/>
    </source>
</evidence>
<dbReference type="SUPFAM" id="SSF49879">
    <property type="entry name" value="SMAD/FHA domain"/>
    <property type="match status" value="1"/>
</dbReference>
<feature type="compositionally biased region" description="Basic and acidic residues" evidence="1">
    <location>
        <begin position="527"/>
        <end position="540"/>
    </location>
</feature>
<feature type="compositionally biased region" description="Pro residues" evidence="1">
    <location>
        <begin position="209"/>
        <end position="225"/>
    </location>
</feature>
<evidence type="ECO:0000313" key="3">
    <source>
        <dbReference type="EMBL" id="MCK0195921.1"/>
    </source>
</evidence>
<feature type="compositionally biased region" description="Low complexity" evidence="1">
    <location>
        <begin position="230"/>
        <end position="239"/>
    </location>
</feature>
<feature type="compositionally biased region" description="Pro residues" evidence="1">
    <location>
        <begin position="303"/>
        <end position="322"/>
    </location>
</feature>
<evidence type="ECO:0000256" key="1">
    <source>
        <dbReference type="SAM" id="MobiDB-lite"/>
    </source>
</evidence>
<dbReference type="SMART" id="SM00240">
    <property type="entry name" value="FHA"/>
    <property type="match status" value="1"/>
</dbReference>
<feature type="region of interest" description="Disordered" evidence="1">
    <location>
        <begin position="112"/>
        <end position="137"/>
    </location>
</feature>
<dbReference type="InterPro" id="IPR046883">
    <property type="entry name" value="T6SS_FHA_C"/>
</dbReference>
<dbReference type="PROSITE" id="PS50006">
    <property type="entry name" value="FHA_DOMAIN"/>
    <property type="match status" value="1"/>
</dbReference>
<dbReference type="Gene3D" id="2.60.200.20">
    <property type="match status" value="1"/>
</dbReference>
<organism evidence="3 4">
    <name type="scientific">Ancylobacter crimeensis</name>
    <dbReference type="NCBI Taxonomy" id="2579147"/>
    <lineage>
        <taxon>Bacteria</taxon>
        <taxon>Pseudomonadati</taxon>
        <taxon>Pseudomonadota</taxon>
        <taxon>Alphaproteobacteria</taxon>
        <taxon>Hyphomicrobiales</taxon>
        <taxon>Xanthobacteraceae</taxon>
        <taxon>Ancylobacter</taxon>
    </lineage>
</organism>
<dbReference type="Pfam" id="PF20232">
    <property type="entry name" value="T6SS_FHA_C"/>
    <property type="match status" value="1"/>
</dbReference>
<feature type="region of interest" description="Disordered" evidence="1">
    <location>
        <begin position="527"/>
        <end position="550"/>
    </location>
</feature>
<gene>
    <name evidence="3" type="primary">tagH</name>
    <name evidence="3" type="ORF">MWN34_03250</name>
</gene>
<dbReference type="EMBL" id="JALKCH010000002">
    <property type="protein sequence ID" value="MCK0195921.1"/>
    <property type="molecule type" value="Genomic_DNA"/>
</dbReference>
<protein>
    <submittedName>
        <fullName evidence="3">Type VI secretion system-associated FHA domain protein TagH</fullName>
    </submittedName>
</protein>
<feature type="domain" description="FHA" evidence="2">
    <location>
        <begin position="29"/>
        <end position="79"/>
    </location>
</feature>
<reference evidence="3 4" key="1">
    <citation type="submission" date="2022-04" db="EMBL/GenBank/DDBJ databases">
        <authorList>
            <person name="Grouzdev D.S."/>
            <person name="Pantiukh K.S."/>
            <person name="Krutkina M.S."/>
        </authorList>
    </citation>
    <scope>NUCLEOTIDE SEQUENCE [LARGE SCALE GENOMIC DNA]</scope>
    <source>
        <strain evidence="3 4">6x-1</strain>
    </source>
</reference>
<comment type="caution">
    <text evidence="3">The sequence shown here is derived from an EMBL/GenBank/DDBJ whole genome shotgun (WGS) entry which is preliminary data.</text>
</comment>
<accession>A0ABT0D7J5</accession>